<keyword evidence="2" id="KW-1185">Reference proteome</keyword>
<protein>
    <submittedName>
        <fullName evidence="1">Uncharacterized protein</fullName>
    </submittedName>
</protein>
<dbReference type="AlphaFoldDB" id="A0AAW2CY19"/>
<dbReference type="Proteomes" id="UP001459277">
    <property type="component" value="Unassembled WGS sequence"/>
</dbReference>
<sequence>MGGQAVARRQQDVYVVIHFSTSSIARLTSVILRMNIAPIYQLNKVVIVQNFKKLMLKAMYNSHQHLYLRKTKRHIQGLLRSYKGRRYQKLFKVVFQFI</sequence>
<name>A0AAW2CY19_9ROSI</name>
<proteinExistence type="predicted"/>
<evidence type="ECO:0000313" key="1">
    <source>
        <dbReference type="EMBL" id="KAL0001311.1"/>
    </source>
</evidence>
<dbReference type="EMBL" id="JAZDWU010000005">
    <property type="protein sequence ID" value="KAL0001311.1"/>
    <property type="molecule type" value="Genomic_DNA"/>
</dbReference>
<gene>
    <name evidence="1" type="ORF">SO802_015092</name>
</gene>
<comment type="caution">
    <text evidence="1">The sequence shown here is derived from an EMBL/GenBank/DDBJ whole genome shotgun (WGS) entry which is preliminary data.</text>
</comment>
<organism evidence="1 2">
    <name type="scientific">Lithocarpus litseifolius</name>
    <dbReference type="NCBI Taxonomy" id="425828"/>
    <lineage>
        <taxon>Eukaryota</taxon>
        <taxon>Viridiplantae</taxon>
        <taxon>Streptophyta</taxon>
        <taxon>Embryophyta</taxon>
        <taxon>Tracheophyta</taxon>
        <taxon>Spermatophyta</taxon>
        <taxon>Magnoliopsida</taxon>
        <taxon>eudicotyledons</taxon>
        <taxon>Gunneridae</taxon>
        <taxon>Pentapetalae</taxon>
        <taxon>rosids</taxon>
        <taxon>fabids</taxon>
        <taxon>Fagales</taxon>
        <taxon>Fagaceae</taxon>
        <taxon>Lithocarpus</taxon>
    </lineage>
</organism>
<reference evidence="1 2" key="1">
    <citation type="submission" date="2024-01" db="EMBL/GenBank/DDBJ databases">
        <title>A telomere-to-telomere, gap-free genome of sweet tea (Lithocarpus litseifolius).</title>
        <authorList>
            <person name="Zhou J."/>
        </authorList>
    </citation>
    <scope>NUCLEOTIDE SEQUENCE [LARGE SCALE GENOMIC DNA]</scope>
    <source>
        <strain evidence="1">Zhou-2022a</strain>
        <tissue evidence="1">Leaf</tissue>
    </source>
</reference>
<evidence type="ECO:0000313" key="2">
    <source>
        <dbReference type="Proteomes" id="UP001459277"/>
    </source>
</evidence>
<accession>A0AAW2CY19</accession>